<gene>
    <name evidence="15" type="ORF">ELAC_1069</name>
</gene>
<evidence type="ECO:0000313" key="16">
    <source>
        <dbReference type="Proteomes" id="UP000220251"/>
    </source>
</evidence>
<dbReference type="GO" id="GO:0005829">
    <property type="term" value="C:cytosol"/>
    <property type="evidence" value="ECO:0007669"/>
    <property type="project" value="TreeGrafter"/>
</dbReference>
<reference evidence="16" key="1">
    <citation type="submission" date="2015-06" db="EMBL/GenBank/DDBJ databases">
        <authorList>
            <person name="Bertelli C."/>
        </authorList>
    </citation>
    <scope>NUCLEOTIDE SEQUENCE [LARGE SCALE GENOMIC DNA]</scope>
    <source>
        <strain evidence="16">CRIB-30</strain>
    </source>
</reference>
<evidence type="ECO:0000259" key="14">
    <source>
        <dbReference type="PROSITE" id="PS51217"/>
    </source>
</evidence>
<dbReference type="Gene3D" id="3.40.50.300">
    <property type="entry name" value="P-loop containing nucleotide triphosphate hydrolases"/>
    <property type="match status" value="2"/>
</dbReference>
<keyword evidence="7" id="KW-0413">Isomerase</keyword>
<keyword evidence="16" id="KW-1185">Reference proteome</keyword>
<keyword evidence="3 12" id="KW-0378">Hydrolase</keyword>
<dbReference type="InterPro" id="IPR014016">
    <property type="entry name" value="UvrD-like_ATP-bd"/>
</dbReference>
<dbReference type="InterPro" id="IPR013986">
    <property type="entry name" value="DExx_box_DNA_helicase_dom_sf"/>
</dbReference>
<dbReference type="Pfam" id="PF00580">
    <property type="entry name" value="UvrD-helicase"/>
    <property type="match status" value="1"/>
</dbReference>
<dbReference type="InterPro" id="IPR014017">
    <property type="entry name" value="DNA_helicase_UvrD-like_C"/>
</dbReference>
<dbReference type="GO" id="GO:0000725">
    <property type="term" value="P:recombinational repair"/>
    <property type="evidence" value="ECO:0007669"/>
    <property type="project" value="TreeGrafter"/>
</dbReference>
<dbReference type="PROSITE" id="PS51198">
    <property type="entry name" value="UVRD_HELICASE_ATP_BIND"/>
    <property type="match status" value="1"/>
</dbReference>
<evidence type="ECO:0000256" key="10">
    <source>
        <dbReference type="ARBA" id="ARBA00034923"/>
    </source>
</evidence>
<dbReference type="PANTHER" id="PTHR11070">
    <property type="entry name" value="UVRD / RECB / PCRA DNA HELICASE FAMILY MEMBER"/>
    <property type="match status" value="1"/>
</dbReference>
<feature type="domain" description="UvrD-like helicase C-terminal" evidence="14">
    <location>
        <begin position="284"/>
        <end position="582"/>
    </location>
</feature>
<dbReference type="Gene3D" id="1.10.486.10">
    <property type="entry name" value="PCRA, domain 4"/>
    <property type="match status" value="1"/>
</dbReference>
<evidence type="ECO:0000256" key="2">
    <source>
        <dbReference type="ARBA" id="ARBA00022741"/>
    </source>
</evidence>
<dbReference type="RefSeq" id="WP_098038273.1">
    <property type="nucleotide sequence ID" value="NZ_CWGJ01000012.1"/>
</dbReference>
<dbReference type="Pfam" id="PF13361">
    <property type="entry name" value="UvrD_C"/>
    <property type="match status" value="1"/>
</dbReference>
<organism evidence="15 16">
    <name type="scientific">Estrella lausannensis</name>
    <dbReference type="NCBI Taxonomy" id="483423"/>
    <lineage>
        <taxon>Bacteria</taxon>
        <taxon>Pseudomonadati</taxon>
        <taxon>Chlamydiota</taxon>
        <taxon>Chlamydiia</taxon>
        <taxon>Parachlamydiales</taxon>
        <taxon>Candidatus Criblamydiaceae</taxon>
        <taxon>Estrella</taxon>
    </lineage>
</organism>
<dbReference type="CDD" id="cd17932">
    <property type="entry name" value="DEXQc_UvrD"/>
    <property type="match status" value="1"/>
</dbReference>
<dbReference type="GO" id="GO:0003677">
    <property type="term" value="F:DNA binding"/>
    <property type="evidence" value="ECO:0007669"/>
    <property type="project" value="UniProtKB-KW"/>
</dbReference>
<evidence type="ECO:0000259" key="13">
    <source>
        <dbReference type="PROSITE" id="PS51198"/>
    </source>
</evidence>
<evidence type="ECO:0000256" key="11">
    <source>
        <dbReference type="ARBA" id="ARBA00048988"/>
    </source>
</evidence>
<dbReference type="EC" id="5.6.2.4" evidence="9"/>
<feature type="domain" description="UvrD-like helicase ATP-binding" evidence="13">
    <location>
        <begin position="7"/>
        <end position="283"/>
    </location>
</feature>
<evidence type="ECO:0000256" key="12">
    <source>
        <dbReference type="PROSITE-ProRule" id="PRU00560"/>
    </source>
</evidence>
<comment type="similarity">
    <text evidence="1">Belongs to the helicase family. UvrD subfamily.</text>
</comment>
<dbReference type="Proteomes" id="UP000220251">
    <property type="component" value="Unassembled WGS sequence"/>
</dbReference>
<evidence type="ECO:0000256" key="4">
    <source>
        <dbReference type="ARBA" id="ARBA00022806"/>
    </source>
</evidence>
<dbReference type="GO" id="GO:0005524">
    <property type="term" value="F:ATP binding"/>
    <property type="evidence" value="ECO:0007669"/>
    <property type="project" value="UniProtKB-UniRule"/>
</dbReference>
<comment type="catalytic activity">
    <reaction evidence="8">
        <text>Couples ATP hydrolysis with the unwinding of duplex DNA by translocating in the 3'-5' direction.</text>
        <dbReference type="EC" id="5.6.2.4"/>
    </reaction>
</comment>
<keyword evidence="4 12" id="KW-0347">Helicase</keyword>
<dbReference type="PANTHER" id="PTHR11070:SF2">
    <property type="entry name" value="ATP-DEPENDENT DNA HELICASE SRS2"/>
    <property type="match status" value="1"/>
</dbReference>
<evidence type="ECO:0000256" key="3">
    <source>
        <dbReference type="ARBA" id="ARBA00022801"/>
    </source>
</evidence>
<evidence type="ECO:0000313" key="15">
    <source>
        <dbReference type="EMBL" id="CRX38413.1"/>
    </source>
</evidence>
<comment type="catalytic activity">
    <reaction evidence="11">
        <text>ATP + H2O = ADP + phosphate + H(+)</text>
        <dbReference type="Rhea" id="RHEA:13065"/>
        <dbReference type="ChEBI" id="CHEBI:15377"/>
        <dbReference type="ChEBI" id="CHEBI:15378"/>
        <dbReference type="ChEBI" id="CHEBI:30616"/>
        <dbReference type="ChEBI" id="CHEBI:43474"/>
        <dbReference type="ChEBI" id="CHEBI:456216"/>
        <dbReference type="EC" id="5.6.2.4"/>
    </reaction>
</comment>
<dbReference type="InterPro" id="IPR000212">
    <property type="entry name" value="DNA_helicase_UvrD/REP"/>
</dbReference>
<protein>
    <recommendedName>
        <fullName evidence="9">DNA 3'-5' helicase</fullName>
        <ecNumber evidence="9">5.6.2.4</ecNumber>
    </recommendedName>
    <alternativeName>
        <fullName evidence="10">DNA 3'-5' helicase II</fullName>
    </alternativeName>
</protein>
<keyword evidence="6" id="KW-0238">DNA-binding</keyword>
<evidence type="ECO:0000256" key="1">
    <source>
        <dbReference type="ARBA" id="ARBA00009922"/>
    </source>
</evidence>
<dbReference type="PROSITE" id="PS51217">
    <property type="entry name" value="UVRD_HELICASE_CTER"/>
    <property type="match status" value="1"/>
</dbReference>
<accession>A0A0H5DQN9</accession>
<dbReference type="EMBL" id="CWGJ01000012">
    <property type="protein sequence ID" value="CRX38413.1"/>
    <property type="molecule type" value="Genomic_DNA"/>
</dbReference>
<evidence type="ECO:0000256" key="9">
    <source>
        <dbReference type="ARBA" id="ARBA00034808"/>
    </source>
</evidence>
<evidence type="ECO:0000256" key="7">
    <source>
        <dbReference type="ARBA" id="ARBA00023235"/>
    </source>
</evidence>
<evidence type="ECO:0000256" key="8">
    <source>
        <dbReference type="ARBA" id="ARBA00034617"/>
    </source>
</evidence>
<keyword evidence="5 12" id="KW-0067">ATP-binding</keyword>
<name>A0A0H5DQN9_9BACT</name>
<dbReference type="InterPro" id="IPR027417">
    <property type="entry name" value="P-loop_NTPase"/>
</dbReference>
<evidence type="ECO:0000256" key="5">
    <source>
        <dbReference type="ARBA" id="ARBA00022840"/>
    </source>
</evidence>
<dbReference type="SUPFAM" id="SSF52540">
    <property type="entry name" value="P-loop containing nucleoside triphosphate hydrolases"/>
    <property type="match status" value="1"/>
</dbReference>
<dbReference type="OrthoDB" id="9810135at2"/>
<dbReference type="Gene3D" id="1.10.10.160">
    <property type="match status" value="1"/>
</dbReference>
<dbReference type="GO" id="GO:0016887">
    <property type="term" value="F:ATP hydrolysis activity"/>
    <property type="evidence" value="ECO:0007669"/>
    <property type="project" value="RHEA"/>
</dbReference>
<evidence type="ECO:0000256" key="6">
    <source>
        <dbReference type="ARBA" id="ARBA00023125"/>
    </source>
</evidence>
<sequence length="666" mass="75355">MSHKASDSLNPNQAKAVRTTEGRVLVLAGAGSGKTKVLTHRAAFLIQEKGIPPSKILGLTFTNKAAAEMRKRLSGLIGATSAEQVTLSTFHSFCLRILREDIHRLGFTDAFSIYDESDIERMVTGIAKDILGTEKQIPSLAPTMALIAKARSQGKLFLKEGMEPNWHDEFANEVLKRLGQSMRAYNALDFDSMLFFTKQLFEECPDILEKWQDRFSYVMIDEYQDTSPVQYQITELLTRKSGNLCVVGDDDQSIYGWRGAHLKNILDFQYTHRITLDQNYRSTNHILKSANALIAGNTMRHEKNLWSGFGDGDPLEVFVAPDEMMEAEAIAHRIIKLKELKGFAFRDIAILYRSNALSRIMEKALLKHMYVTPGGVKRGIPYEIVGGTEFYERREIKDLLAYLKAIVNEKDAEALLRIINYPRRGVGDESLDRITAFSRKEKLPLMELLKKTAAGEVSLDLSNQALAGVKQFLHILEDVQGKLKEGSVAQGVEFLIERIRLKAAIDLEVKSQKGQDFKWENVQEFVSSIQEFEEEHAGEESSSLLKKFVGDLSLKNNLARFEGKDSGQTDAVQLMTFHSSKGLEFKACFLMGVEDHIVPHEKSVLDVGVEEERRLLYVAITRAMRNLTISMAKERKRLGKQAVSRPSRFLFEIPKEYLKTTKWDEV</sequence>
<proteinExistence type="inferred from homology"/>
<dbReference type="AlphaFoldDB" id="A0A0H5DQN9"/>
<feature type="binding site" evidence="12">
    <location>
        <begin position="28"/>
        <end position="35"/>
    </location>
    <ligand>
        <name>ATP</name>
        <dbReference type="ChEBI" id="CHEBI:30616"/>
    </ligand>
</feature>
<keyword evidence="2 12" id="KW-0547">Nucleotide-binding</keyword>
<dbReference type="GO" id="GO:0043138">
    <property type="term" value="F:3'-5' DNA helicase activity"/>
    <property type="evidence" value="ECO:0007669"/>
    <property type="project" value="UniProtKB-EC"/>
</dbReference>